<sequence length="669" mass="71718">MWKSKDEAGPTLPQLYTNRMKALAVAVGAPFSVLVEREQEGGEGRDLKNDEDQVKGKRQYRAHSITCECGNSEKFSGRIHTGNIPCLRLGKVQSARFCERTDVQRFRHVKPPISSSPGDCDWAIKTRLVTVATSPVGKEGAFNTPLCHDTKTGFMPVICKSPPEGEPVAALEKGMVLADLQAVQEPLQVPCLQRPDKGKRGDRGEGPLASPLDPDEVVRPGVVGECKLKHCVSGVAQPEDIMSQNFHLASSPKAKSACRTVGVSGSPVNFREKIGSATDPRGPEAPPHRHQKNVVVFRPILHTAAVRVGGLLWTDDSEAERGRGDAKKIVTDETSLQSLDAVMHFKNLPDTGLNVASLATGALEELTPSRQVVCGATSEKIEETEQQQQAGGASCGKSAVLDNFLGEANNNCSNMHNHRVALHDASPKQVLETDCCSVSSINPTHIIPSLECTTEKVEEGAKCSRPKELKRTVMKLGDGIVQVHSPLSFTTCSEGSLRFSRNTRFADSANEDDNGLLAVNYVNEVAPKDLPSLIGTSVTNSIESSWGAPAEHCLSNARAGLPPAEVGGTGAVCVHDTVHVTVNCEPLPSPEDSLKRPDGSDLILSLLPDKAPPVLPGALSEFEPYSSRTFSSSSSNTTTTTNGLLLQQLKGKMGLYGKDLQLPMFCSDH</sequence>
<organism evidence="2">
    <name type="scientific">Trypanosoma vivax (strain Y486)</name>
    <dbReference type="NCBI Taxonomy" id="1055687"/>
    <lineage>
        <taxon>Eukaryota</taxon>
        <taxon>Discoba</taxon>
        <taxon>Euglenozoa</taxon>
        <taxon>Kinetoplastea</taxon>
        <taxon>Metakinetoplastina</taxon>
        <taxon>Trypanosomatida</taxon>
        <taxon>Trypanosomatidae</taxon>
        <taxon>Trypanosoma</taxon>
        <taxon>Duttonella</taxon>
    </lineage>
</organism>
<name>G0TWA1_TRYVY</name>
<reference evidence="2" key="1">
    <citation type="journal article" date="2012" name="Proc. Natl. Acad. Sci. U.S.A.">
        <title>Antigenic diversity is generated by distinct evolutionary mechanisms in African trypanosome species.</title>
        <authorList>
            <person name="Jackson A.P."/>
            <person name="Berry A."/>
            <person name="Aslett M."/>
            <person name="Allison H.C."/>
            <person name="Burton P."/>
            <person name="Vavrova-Anderson J."/>
            <person name="Brown R."/>
            <person name="Browne H."/>
            <person name="Corton N."/>
            <person name="Hauser H."/>
            <person name="Gamble J."/>
            <person name="Gilderthorp R."/>
            <person name="Marcello L."/>
            <person name="McQuillan J."/>
            <person name="Otto T.D."/>
            <person name="Quail M.A."/>
            <person name="Sanders M.J."/>
            <person name="van Tonder A."/>
            <person name="Ginger M.L."/>
            <person name="Field M.C."/>
            <person name="Barry J.D."/>
            <person name="Hertz-Fowler C."/>
            <person name="Berriman M."/>
        </authorList>
    </citation>
    <scope>NUCLEOTIDE SEQUENCE</scope>
    <source>
        <strain evidence="2">Y486</strain>
    </source>
</reference>
<evidence type="ECO:0000313" key="2">
    <source>
        <dbReference type="EMBL" id="CCC48239.1"/>
    </source>
</evidence>
<proteinExistence type="predicted"/>
<evidence type="ECO:0000256" key="1">
    <source>
        <dbReference type="SAM" id="MobiDB-lite"/>
    </source>
</evidence>
<dbReference type="VEuPathDB" id="TriTrypDB:TvY486_0600300"/>
<feature type="region of interest" description="Disordered" evidence="1">
    <location>
        <begin position="189"/>
        <end position="216"/>
    </location>
</feature>
<dbReference type="AlphaFoldDB" id="G0TWA1"/>
<protein>
    <submittedName>
        <fullName evidence="2">Uncharacterized protein</fullName>
    </submittedName>
</protein>
<accession>G0TWA1</accession>
<feature type="compositionally biased region" description="Basic and acidic residues" evidence="1">
    <location>
        <begin position="194"/>
        <end position="205"/>
    </location>
</feature>
<dbReference type="EMBL" id="HE573022">
    <property type="protein sequence ID" value="CCC48239.1"/>
    <property type="molecule type" value="Genomic_DNA"/>
</dbReference>
<gene>
    <name evidence="2" type="ORF">TVY486_0600300</name>
</gene>